<evidence type="ECO:0000313" key="2">
    <source>
        <dbReference type="EMBL" id="PWA61421.1"/>
    </source>
</evidence>
<dbReference type="EMBL" id="PKPP01005106">
    <property type="protein sequence ID" value="PWA61421.1"/>
    <property type="molecule type" value="Genomic_DNA"/>
</dbReference>
<gene>
    <name evidence="2" type="ORF">CTI12_AA374570</name>
</gene>
<sequence>MAPKKGVKIATKKKTEKLKQLGISGALPPKKDVHRFVRWPQVVRIKRKRRILKQRLKTEKMKWVPHSATHKRGTTYWVVKVAEGRPCCGLKVVEGRRSWFWVPTIFSEIHGLQRRLELVIVCELYWNWDLVLLELGVDYIAFVSGCLPHVWMGLRKDATVCTIPTSVAKFPVARQPLHSFDDVGYVSNNADSRIRDTKTPNNLETKNLTFTFARQTIARQRLLNIVTNLYLSFDNSDVNGCMINRLPPENGPSNQSHTFDRKGVCPSRRTDKAIFNDSACLRDKRALEPQVPTPRSFGHVGERNVRTRVTTMTSHLSQQTSTWSVEARSDSVVNNAVASTSFPVLSGQKKATTKVIVKVVFAHSVRQTEYASTGCQALDTFQFERAVSKKVAYGGINGTCYKATTTRKLRSMTAKKLINTKAWEIEAISNKWDAKCNVLQQKNVRYDVVNVDTLLENWASSVDTTLLREHFFKTHCKLQYLTHCKRVALALWNGFLLLDVTTCPVNCAYMQPAGSAENLHENNRLTLSVRQVSFSSSAGCKISMHHRMSSTIQAFNVDPNGQKRKNEKKSMNVSRPSNEEALAEDHP</sequence>
<dbReference type="InterPro" id="IPR001921">
    <property type="entry name" value="Ribosomal_eL8_euk"/>
</dbReference>
<comment type="caution">
    <text evidence="2">The sequence shown here is derived from an EMBL/GenBank/DDBJ whole genome shotgun (WGS) entry which is preliminary data.</text>
</comment>
<dbReference type="STRING" id="35608.A0A2U1MJG9"/>
<evidence type="ECO:0000313" key="3">
    <source>
        <dbReference type="Proteomes" id="UP000245207"/>
    </source>
</evidence>
<reference evidence="2 3" key="1">
    <citation type="journal article" date="2018" name="Mol. Plant">
        <title>The genome of Artemisia annua provides insight into the evolution of Asteraceae family and artemisinin biosynthesis.</title>
        <authorList>
            <person name="Shen Q."/>
            <person name="Zhang L."/>
            <person name="Liao Z."/>
            <person name="Wang S."/>
            <person name="Yan T."/>
            <person name="Shi P."/>
            <person name="Liu M."/>
            <person name="Fu X."/>
            <person name="Pan Q."/>
            <person name="Wang Y."/>
            <person name="Lv Z."/>
            <person name="Lu X."/>
            <person name="Zhang F."/>
            <person name="Jiang W."/>
            <person name="Ma Y."/>
            <person name="Chen M."/>
            <person name="Hao X."/>
            <person name="Li L."/>
            <person name="Tang Y."/>
            <person name="Lv G."/>
            <person name="Zhou Y."/>
            <person name="Sun X."/>
            <person name="Brodelius P.E."/>
            <person name="Rose J.K.C."/>
            <person name="Tang K."/>
        </authorList>
    </citation>
    <scope>NUCLEOTIDE SEQUENCE [LARGE SCALE GENOMIC DNA]</scope>
    <source>
        <strain evidence="3">cv. Huhao1</strain>
        <tissue evidence="2">Leaf</tissue>
    </source>
</reference>
<dbReference type="Proteomes" id="UP000245207">
    <property type="component" value="Unassembled WGS sequence"/>
</dbReference>
<dbReference type="AlphaFoldDB" id="A0A2U1MJG9"/>
<dbReference type="GO" id="GO:0005840">
    <property type="term" value="C:ribosome"/>
    <property type="evidence" value="ECO:0007669"/>
    <property type="project" value="UniProtKB-KW"/>
</dbReference>
<keyword evidence="2" id="KW-0687">Ribonucleoprotein</keyword>
<keyword evidence="2" id="KW-0689">Ribosomal protein</keyword>
<protein>
    <submittedName>
        <fullName evidence="2">Ribosomal protein L7Ae/L30e/S12e/Gadd45 family protein</fullName>
    </submittedName>
</protein>
<keyword evidence="3" id="KW-1185">Reference proteome</keyword>
<dbReference type="PRINTS" id="PR00882">
    <property type="entry name" value="RIBOSOMALL7A"/>
</dbReference>
<proteinExistence type="predicted"/>
<name>A0A2U1MJG9_ARTAN</name>
<organism evidence="2 3">
    <name type="scientific">Artemisia annua</name>
    <name type="common">Sweet wormwood</name>
    <dbReference type="NCBI Taxonomy" id="35608"/>
    <lineage>
        <taxon>Eukaryota</taxon>
        <taxon>Viridiplantae</taxon>
        <taxon>Streptophyta</taxon>
        <taxon>Embryophyta</taxon>
        <taxon>Tracheophyta</taxon>
        <taxon>Spermatophyta</taxon>
        <taxon>Magnoliopsida</taxon>
        <taxon>eudicotyledons</taxon>
        <taxon>Gunneridae</taxon>
        <taxon>Pentapetalae</taxon>
        <taxon>asterids</taxon>
        <taxon>campanulids</taxon>
        <taxon>Asterales</taxon>
        <taxon>Asteraceae</taxon>
        <taxon>Asteroideae</taxon>
        <taxon>Anthemideae</taxon>
        <taxon>Artemisiinae</taxon>
        <taxon>Artemisia</taxon>
    </lineage>
</organism>
<evidence type="ECO:0000256" key="1">
    <source>
        <dbReference type="SAM" id="MobiDB-lite"/>
    </source>
</evidence>
<accession>A0A2U1MJG9</accession>
<feature type="region of interest" description="Disordered" evidence="1">
    <location>
        <begin position="553"/>
        <end position="587"/>
    </location>
</feature>